<dbReference type="GO" id="GO:1990907">
    <property type="term" value="C:beta-catenin-TCF complex"/>
    <property type="evidence" value="ECO:0007669"/>
    <property type="project" value="TreeGrafter"/>
</dbReference>
<dbReference type="SMART" id="SM00398">
    <property type="entry name" value="HMG"/>
    <property type="match status" value="1"/>
</dbReference>
<evidence type="ECO:0000256" key="10">
    <source>
        <dbReference type="SAM" id="MobiDB-lite"/>
    </source>
</evidence>
<keyword evidence="3" id="KW-0879">Wnt signaling pathway</keyword>
<evidence type="ECO:0000256" key="6">
    <source>
        <dbReference type="ARBA" id="ARBA00023159"/>
    </source>
</evidence>
<dbReference type="GO" id="GO:0000978">
    <property type="term" value="F:RNA polymerase II cis-regulatory region sequence-specific DNA binding"/>
    <property type="evidence" value="ECO:0007669"/>
    <property type="project" value="TreeGrafter"/>
</dbReference>
<feature type="domain" description="HMG box" evidence="11">
    <location>
        <begin position="201"/>
        <end position="269"/>
    </location>
</feature>
<gene>
    <name evidence="12" type="ORF">PLEPLA_LOCUS17147</name>
</gene>
<organism evidence="12 13">
    <name type="scientific">Pleuronectes platessa</name>
    <name type="common">European plaice</name>
    <dbReference type="NCBI Taxonomy" id="8262"/>
    <lineage>
        <taxon>Eukaryota</taxon>
        <taxon>Metazoa</taxon>
        <taxon>Chordata</taxon>
        <taxon>Craniata</taxon>
        <taxon>Vertebrata</taxon>
        <taxon>Euteleostomi</taxon>
        <taxon>Actinopterygii</taxon>
        <taxon>Neopterygii</taxon>
        <taxon>Teleostei</taxon>
        <taxon>Neoteleostei</taxon>
        <taxon>Acanthomorphata</taxon>
        <taxon>Carangaria</taxon>
        <taxon>Pleuronectiformes</taxon>
        <taxon>Pleuronectoidei</taxon>
        <taxon>Pleuronectidae</taxon>
        <taxon>Pleuronectes</taxon>
    </lineage>
</organism>
<comment type="subcellular location">
    <subcellularLocation>
        <location evidence="1">Nucleus</location>
    </subcellularLocation>
</comment>
<evidence type="ECO:0000256" key="1">
    <source>
        <dbReference type="ARBA" id="ARBA00004123"/>
    </source>
</evidence>
<comment type="similarity">
    <text evidence="2">Belongs to the TCF/LEF family.</text>
</comment>
<dbReference type="PANTHER" id="PTHR10373:SF38">
    <property type="entry name" value="PROTEIN PANGOLIN, ISOFORM J"/>
    <property type="match status" value="1"/>
</dbReference>
<dbReference type="InterPro" id="IPR024940">
    <property type="entry name" value="TCF/LEF"/>
</dbReference>
<dbReference type="Gene3D" id="1.10.30.10">
    <property type="entry name" value="High mobility group box domain"/>
    <property type="match status" value="1"/>
</dbReference>
<evidence type="ECO:0000256" key="5">
    <source>
        <dbReference type="ARBA" id="ARBA00023125"/>
    </source>
</evidence>
<evidence type="ECO:0000256" key="9">
    <source>
        <dbReference type="PROSITE-ProRule" id="PRU00267"/>
    </source>
</evidence>
<evidence type="ECO:0000256" key="7">
    <source>
        <dbReference type="ARBA" id="ARBA00023163"/>
    </source>
</evidence>
<dbReference type="CDD" id="cd21996">
    <property type="entry name" value="HMG-box_TCF7-like"/>
    <property type="match status" value="1"/>
</dbReference>
<keyword evidence="5 9" id="KW-0238">DNA-binding</keyword>
<dbReference type="FunFam" id="1.10.30.10:FF:000001">
    <property type="entry name" value="transcription factor 7 isoform X2"/>
    <property type="match status" value="1"/>
</dbReference>
<dbReference type="GO" id="GO:0060070">
    <property type="term" value="P:canonical Wnt signaling pathway"/>
    <property type="evidence" value="ECO:0007669"/>
    <property type="project" value="TreeGrafter"/>
</dbReference>
<evidence type="ECO:0000259" key="11">
    <source>
        <dbReference type="PROSITE" id="PS50118"/>
    </source>
</evidence>
<evidence type="ECO:0000256" key="2">
    <source>
        <dbReference type="ARBA" id="ARBA00006569"/>
    </source>
</evidence>
<reference evidence="12" key="1">
    <citation type="submission" date="2020-03" db="EMBL/GenBank/DDBJ databases">
        <authorList>
            <person name="Weist P."/>
        </authorList>
    </citation>
    <scope>NUCLEOTIDE SEQUENCE</scope>
</reference>
<dbReference type="PANTHER" id="PTHR10373">
    <property type="entry name" value="TRANSCRIPTION FACTOR 7 FAMILY MEMBER"/>
    <property type="match status" value="1"/>
</dbReference>
<dbReference type="EMBL" id="CADEAL010001113">
    <property type="protein sequence ID" value="CAB1429172.1"/>
    <property type="molecule type" value="Genomic_DNA"/>
</dbReference>
<keyword evidence="6" id="KW-0010">Activator</keyword>
<dbReference type="InterPro" id="IPR009071">
    <property type="entry name" value="HMG_box_dom"/>
</dbReference>
<name>A0A9N7UEP8_PLEPL</name>
<accession>A0A9N7UEP8</accession>
<evidence type="ECO:0000256" key="3">
    <source>
        <dbReference type="ARBA" id="ARBA00022687"/>
    </source>
</evidence>
<comment type="caution">
    <text evidence="12">The sequence shown here is derived from an EMBL/GenBank/DDBJ whole genome shotgun (WGS) entry which is preliminary data.</text>
</comment>
<dbReference type="GO" id="GO:0000785">
    <property type="term" value="C:chromatin"/>
    <property type="evidence" value="ECO:0007669"/>
    <property type="project" value="TreeGrafter"/>
</dbReference>
<evidence type="ECO:0000313" key="13">
    <source>
        <dbReference type="Proteomes" id="UP001153269"/>
    </source>
</evidence>
<keyword evidence="7" id="KW-0804">Transcription</keyword>
<dbReference type="Pfam" id="PF00505">
    <property type="entry name" value="HMG_box"/>
    <property type="match status" value="1"/>
</dbReference>
<dbReference type="Proteomes" id="UP001153269">
    <property type="component" value="Unassembled WGS sequence"/>
</dbReference>
<evidence type="ECO:0000256" key="8">
    <source>
        <dbReference type="ARBA" id="ARBA00023242"/>
    </source>
</evidence>
<evidence type="ECO:0000313" key="12">
    <source>
        <dbReference type="EMBL" id="CAB1429172.1"/>
    </source>
</evidence>
<sequence length="294" mass="33555">MYLGREEMIDMGYSTLDLNLVLEVLESDLADSTFPPTGPQLSPELSLQQPVRPALEFHAAPNGFPLGPTYYIPYEQRFGPQQPQTECYTNLGADPFSLQQPVMPPLAYPMYQPPTVMQQNYMYCQADPFNQCQFNNMPGMTLPQGLGTNLVPLGFMNGNIVYGVPNYVVPPDTFDSPEVEDSPPQRRKFNKQPEDESKPYVKKPLNAFMIYLIEQRPGVMAELPNTDCAAVNRIIGQRWQSLTKEEQAKYYKHADAERELHYQRFPEWSAVDNYGLKRKRVRRKAPAKTEDSST</sequence>
<dbReference type="PROSITE" id="PS50118">
    <property type="entry name" value="HMG_BOX_2"/>
    <property type="match status" value="1"/>
</dbReference>
<protein>
    <recommendedName>
        <fullName evidence="11">HMG box domain-containing protein</fullName>
    </recommendedName>
</protein>
<dbReference type="GO" id="GO:0000981">
    <property type="term" value="F:DNA-binding transcription factor activity, RNA polymerase II-specific"/>
    <property type="evidence" value="ECO:0007669"/>
    <property type="project" value="TreeGrafter"/>
</dbReference>
<dbReference type="AlphaFoldDB" id="A0A9N7UEP8"/>
<feature type="region of interest" description="Disordered" evidence="10">
    <location>
        <begin position="173"/>
        <end position="198"/>
    </location>
</feature>
<feature type="DNA-binding region" description="HMG box" evidence="9">
    <location>
        <begin position="201"/>
        <end position="269"/>
    </location>
</feature>
<keyword evidence="8 9" id="KW-0539">Nucleus</keyword>
<keyword evidence="4" id="KW-0805">Transcription regulation</keyword>
<keyword evidence="13" id="KW-1185">Reference proteome</keyword>
<proteinExistence type="inferred from homology"/>
<evidence type="ECO:0000256" key="4">
    <source>
        <dbReference type="ARBA" id="ARBA00023015"/>
    </source>
</evidence>
<dbReference type="InterPro" id="IPR036910">
    <property type="entry name" value="HMG_box_dom_sf"/>
</dbReference>
<dbReference type="SUPFAM" id="SSF47095">
    <property type="entry name" value="HMG-box"/>
    <property type="match status" value="1"/>
</dbReference>